<dbReference type="RefSeq" id="WP_386047042.1">
    <property type="nucleotide sequence ID" value="NZ_JBHUIO010000006.1"/>
</dbReference>
<feature type="transmembrane region" description="Helical" evidence="1">
    <location>
        <begin position="56"/>
        <end position="77"/>
    </location>
</feature>
<evidence type="ECO:0000313" key="2">
    <source>
        <dbReference type="EMBL" id="MFD2170768.1"/>
    </source>
</evidence>
<keyword evidence="1" id="KW-0472">Membrane</keyword>
<keyword evidence="1" id="KW-1133">Transmembrane helix</keyword>
<feature type="transmembrane region" description="Helical" evidence="1">
    <location>
        <begin position="6"/>
        <end position="25"/>
    </location>
</feature>
<keyword evidence="3" id="KW-1185">Reference proteome</keyword>
<comment type="caution">
    <text evidence="2">The sequence shown here is derived from an EMBL/GenBank/DDBJ whole genome shotgun (WGS) entry which is preliminary data.</text>
</comment>
<organism evidence="2 3">
    <name type="scientific">Tumebacillus lipolyticus</name>
    <dbReference type="NCBI Taxonomy" id="1280370"/>
    <lineage>
        <taxon>Bacteria</taxon>
        <taxon>Bacillati</taxon>
        <taxon>Bacillota</taxon>
        <taxon>Bacilli</taxon>
        <taxon>Bacillales</taxon>
        <taxon>Alicyclobacillaceae</taxon>
        <taxon>Tumebacillus</taxon>
    </lineage>
</organism>
<dbReference type="Proteomes" id="UP001597343">
    <property type="component" value="Unassembled WGS sequence"/>
</dbReference>
<dbReference type="EMBL" id="JBHUIO010000006">
    <property type="protein sequence ID" value="MFD2170768.1"/>
    <property type="molecule type" value="Genomic_DNA"/>
</dbReference>
<feature type="transmembrane region" description="Helical" evidence="1">
    <location>
        <begin position="32"/>
        <end position="50"/>
    </location>
</feature>
<accession>A0ABW4ZXN1</accession>
<gene>
    <name evidence="2" type="ORF">ACFSOY_12240</name>
</gene>
<name>A0ABW4ZXN1_9BACL</name>
<protein>
    <submittedName>
        <fullName evidence="2">Uncharacterized protein</fullName>
    </submittedName>
</protein>
<evidence type="ECO:0000256" key="1">
    <source>
        <dbReference type="SAM" id="Phobius"/>
    </source>
</evidence>
<proteinExistence type="predicted"/>
<sequence>MSPSIIFMINIIVFIVCIVLQYMAFHRMAFNRGLFIQVAMFFFTGLVFVAPNAPRVLVWIVFLATWAFTLVMTAYSIRRLSLGKKK</sequence>
<keyword evidence="1" id="KW-0812">Transmembrane</keyword>
<evidence type="ECO:0000313" key="3">
    <source>
        <dbReference type="Proteomes" id="UP001597343"/>
    </source>
</evidence>
<reference evidence="3" key="1">
    <citation type="journal article" date="2019" name="Int. J. Syst. Evol. Microbiol.">
        <title>The Global Catalogue of Microorganisms (GCM) 10K type strain sequencing project: providing services to taxonomists for standard genome sequencing and annotation.</title>
        <authorList>
            <consortium name="The Broad Institute Genomics Platform"/>
            <consortium name="The Broad Institute Genome Sequencing Center for Infectious Disease"/>
            <person name="Wu L."/>
            <person name="Ma J."/>
        </authorList>
    </citation>
    <scope>NUCLEOTIDE SEQUENCE [LARGE SCALE GENOMIC DNA]</scope>
    <source>
        <strain evidence="3">CGMCC 1.13574</strain>
    </source>
</reference>